<dbReference type="EMBL" id="MN010760">
    <property type="protein sequence ID" value="QDH85192.1"/>
    <property type="molecule type" value="Genomic_DNA"/>
</dbReference>
<evidence type="ECO:0000313" key="2">
    <source>
        <dbReference type="Proteomes" id="UP000319459"/>
    </source>
</evidence>
<evidence type="ECO:0000313" key="1">
    <source>
        <dbReference type="EMBL" id="QDH85192.1"/>
    </source>
</evidence>
<proteinExistence type="predicted"/>
<gene>
    <name evidence="1" type="primary">59</name>
    <name evidence="1" type="ORF">SEA_NUBI_59</name>
</gene>
<accession>A0A514CXE3</accession>
<organism evidence="1 2">
    <name type="scientific">Gordonia phage Nubi</name>
    <dbReference type="NCBI Taxonomy" id="2588492"/>
    <lineage>
        <taxon>Viruses</taxon>
        <taxon>Duplodnaviria</taxon>
        <taxon>Heunggongvirae</taxon>
        <taxon>Uroviricota</taxon>
        <taxon>Caudoviricetes</taxon>
        <taxon>Stackebrandtviridae</taxon>
        <taxon>Frickvirinae</taxon>
        <taxon>Wizardvirus</taxon>
        <taxon>Wizardvirus nubi</taxon>
    </lineage>
</organism>
<dbReference type="RefSeq" id="YP_010103663.1">
    <property type="nucleotide sequence ID" value="NC_055810.1"/>
</dbReference>
<sequence length="68" mass="7525">MTVQQLTLEVAGGVVGYYILNRDDPESLWDGTLHPTIESAREQLDDALSNPSEYGTGWFIAECRKVAP</sequence>
<dbReference type="KEGG" id="vg:65121560"/>
<protein>
    <submittedName>
        <fullName evidence="1">Uncharacterized protein</fullName>
    </submittedName>
</protein>
<name>A0A514CXE3_9CAUD</name>
<reference evidence="1 2" key="1">
    <citation type="submission" date="2019-05" db="EMBL/GenBank/DDBJ databases">
        <authorList>
            <person name="Green N.R."/>
            <person name="Abercrombie A."/>
            <person name="Adams L.A."/>
            <person name="Holloman R.L."/>
            <person name="Kumari A."/>
            <person name="Thompson L.T."/>
            <person name="Coomans R.J."/>
            <person name="Garlena R.A."/>
            <person name="Russell D.A."/>
            <person name="Pope W.H."/>
            <person name="Jacobs-Sera D."/>
            <person name="Hatfull G.F."/>
        </authorList>
    </citation>
    <scope>NUCLEOTIDE SEQUENCE [LARGE SCALE GENOMIC DNA]</scope>
</reference>
<dbReference type="Proteomes" id="UP000319459">
    <property type="component" value="Segment"/>
</dbReference>
<keyword evidence="2" id="KW-1185">Reference proteome</keyword>
<dbReference type="GeneID" id="65121560"/>